<dbReference type="InterPro" id="IPR009305">
    <property type="entry name" value="Mpo1-like"/>
</dbReference>
<reference evidence="3" key="1">
    <citation type="journal article" date="2019" name="Int. J. Syst. Evol. Microbiol.">
        <title>The Global Catalogue of Microorganisms (GCM) 10K type strain sequencing project: providing services to taxonomists for standard genome sequencing and annotation.</title>
        <authorList>
            <consortium name="The Broad Institute Genomics Platform"/>
            <consortium name="The Broad Institute Genome Sequencing Center for Infectious Disease"/>
            <person name="Wu L."/>
            <person name="Ma J."/>
        </authorList>
    </citation>
    <scope>NUCLEOTIDE SEQUENCE [LARGE SCALE GENOMIC DNA]</scope>
    <source>
        <strain evidence="3">CGMCC 1.10992</strain>
    </source>
</reference>
<dbReference type="RefSeq" id="WP_345338675.1">
    <property type="nucleotide sequence ID" value="NZ_BAABLI010000007.1"/>
</dbReference>
<proteinExistence type="predicted"/>
<evidence type="ECO:0000313" key="3">
    <source>
        <dbReference type="Proteomes" id="UP001597380"/>
    </source>
</evidence>
<accession>A0ABW4XHI3</accession>
<dbReference type="EMBL" id="JBHUHT010000004">
    <property type="protein sequence ID" value="MFD2094512.1"/>
    <property type="molecule type" value="Genomic_DNA"/>
</dbReference>
<keyword evidence="3" id="KW-1185">Reference proteome</keyword>
<comment type="caution">
    <text evidence="2">The sequence shown here is derived from an EMBL/GenBank/DDBJ whole genome shotgun (WGS) entry which is preliminary data.</text>
</comment>
<feature type="transmembrane region" description="Helical" evidence="1">
    <location>
        <begin position="76"/>
        <end position="94"/>
    </location>
</feature>
<dbReference type="Proteomes" id="UP001597380">
    <property type="component" value="Unassembled WGS sequence"/>
</dbReference>
<feature type="transmembrane region" description="Helical" evidence="1">
    <location>
        <begin position="130"/>
        <end position="149"/>
    </location>
</feature>
<organism evidence="2 3">
    <name type="scientific">Corallincola platygyrae</name>
    <dbReference type="NCBI Taxonomy" id="1193278"/>
    <lineage>
        <taxon>Bacteria</taxon>
        <taxon>Pseudomonadati</taxon>
        <taxon>Pseudomonadota</taxon>
        <taxon>Gammaproteobacteria</taxon>
        <taxon>Alteromonadales</taxon>
        <taxon>Psychromonadaceae</taxon>
        <taxon>Corallincola</taxon>
    </lineage>
</organism>
<feature type="transmembrane region" description="Helical" evidence="1">
    <location>
        <begin position="100"/>
        <end position="118"/>
    </location>
</feature>
<protein>
    <submittedName>
        <fullName evidence="2">DUF962 domain-containing protein</fullName>
    </submittedName>
</protein>
<keyword evidence="1" id="KW-1133">Transmembrane helix</keyword>
<dbReference type="PANTHER" id="PTHR28026:SF9">
    <property type="entry name" value="2-HYDROXY-PALMITIC ACID DIOXYGENASE MPO1"/>
    <property type="match status" value="1"/>
</dbReference>
<evidence type="ECO:0000256" key="1">
    <source>
        <dbReference type="SAM" id="Phobius"/>
    </source>
</evidence>
<keyword evidence="1" id="KW-0472">Membrane</keyword>
<dbReference type="Pfam" id="PF06127">
    <property type="entry name" value="Mpo1-like"/>
    <property type="match status" value="1"/>
</dbReference>
<feature type="transmembrane region" description="Helical" evidence="1">
    <location>
        <begin position="23"/>
        <end position="44"/>
    </location>
</feature>
<sequence length="156" mass="18181">MNKSLRQWLNEYGVSHTNPTNKLIHWMAVPTIYFTVVALLWAIPTPWDRLAMPWLNWATLAMVPVMFFYWRLSGPLALGMALITVLMFGVVVAYEAAFSFPIAYTALIIFVVAWIFQFIGHEIEGKKPSFFKDVQFLLIGPLWVMHFLYRRFHLPV</sequence>
<evidence type="ECO:0000313" key="2">
    <source>
        <dbReference type="EMBL" id="MFD2094512.1"/>
    </source>
</evidence>
<keyword evidence="1" id="KW-0812">Transmembrane</keyword>
<name>A0ABW4XHI3_9GAMM</name>
<dbReference type="PANTHER" id="PTHR28026">
    <property type="entry name" value="DUF962 DOMAIN PROTEIN (AFU_ORTHOLOGUE AFUA_8G05310)"/>
    <property type="match status" value="1"/>
</dbReference>
<gene>
    <name evidence="2" type="ORF">ACFSJ3_00820</name>
</gene>